<dbReference type="Proteomes" id="UP001605036">
    <property type="component" value="Unassembled WGS sequence"/>
</dbReference>
<organism evidence="1 2">
    <name type="scientific">Riccia fluitans</name>
    <dbReference type="NCBI Taxonomy" id="41844"/>
    <lineage>
        <taxon>Eukaryota</taxon>
        <taxon>Viridiplantae</taxon>
        <taxon>Streptophyta</taxon>
        <taxon>Embryophyta</taxon>
        <taxon>Marchantiophyta</taxon>
        <taxon>Marchantiopsida</taxon>
        <taxon>Marchantiidae</taxon>
        <taxon>Marchantiales</taxon>
        <taxon>Ricciaceae</taxon>
        <taxon>Riccia</taxon>
    </lineage>
</organism>
<dbReference type="AlphaFoldDB" id="A0ABD1YUV9"/>
<gene>
    <name evidence="1" type="ORF">R1flu_005835</name>
</gene>
<keyword evidence="2" id="KW-1185">Reference proteome</keyword>
<reference evidence="1 2" key="1">
    <citation type="submission" date="2024-09" db="EMBL/GenBank/DDBJ databases">
        <title>Chromosome-scale assembly of Riccia fluitans.</title>
        <authorList>
            <person name="Paukszto L."/>
            <person name="Sawicki J."/>
            <person name="Karawczyk K."/>
            <person name="Piernik-Szablinska J."/>
            <person name="Szczecinska M."/>
            <person name="Mazdziarz M."/>
        </authorList>
    </citation>
    <scope>NUCLEOTIDE SEQUENCE [LARGE SCALE GENOMIC DNA]</scope>
    <source>
        <strain evidence="1">Rf_01</strain>
        <tissue evidence="1">Aerial parts of the thallus</tissue>
    </source>
</reference>
<sequence length="117" mass="13072">MVSKLLRDCLILEDTANNFDLLSDLCTHIAQSRLSTPTAYLLGASCFLALEKSSGGIRPIVVDELLYRLVTRSLGFQFQATLEDHFSPLRVAMRGGYETIIHGLRATLDLYPDWVVL</sequence>
<protein>
    <submittedName>
        <fullName evidence="1">Uncharacterized protein</fullName>
    </submittedName>
</protein>
<evidence type="ECO:0000313" key="2">
    <source>
        <dbReference type="Proteomes" id="UP001605036"/>
    </source>
</evidence>
<comment type="caution">
    <text evidence="1">The sequence shown here is derived from an EMBL/GenBank/DDBJ whole genome shotgun (WGS) entry which is preliminary data.</text>
</comment>
<name>A0ABD1YUV9_9MARC</name>
<proteinExistence type="predicted"/>
<dbReference type="EMBL" id="JBHFFA010000003">
    <property type="protein sequence ID" value="KAL2634356.1"/>
    <property type="molecule type" value="Genomic_DNA"/>
</dbReference>
<accession>A0ABD1YUV9</accession>
<evidence type="ECO:0000313" key="1">
    <source>
        <dbReference type="EMBL" id="KAL2634356.1"/>
    </source>
</evidence>